<dbReference type="Pfam" id="PF14765">
    <property type="entry name" value="PS-DH"/>
    <property type="match status" value="1"/>
</dbReference>
<evidence type="ECO:0000256" key="4">
    <source>
        <dbReference type="ARBA" id="ARBA00022679"/>
    </source>
</evidence>
<dbReference type="InterPro" id="IPR014043">
    <property type="entry name" value="Acyl_transferase_dom"/>
</dbReference>
<dbReference type="Gene3D" id="3.10.129.110">
    <property type="entry name" value="Polyketide synthase dehydratase"/>
    <property type="match status" value="1"/>
</dbReference>
<dbReference type="SMART" id="SM00823">
    <property type="entry name" value="PKS_PP"/>
    <property type="match status" value="1"/>
</dbReference>
<dbReference type="InterPro" id="IPR014030">
    <property type="entry name" value="Ketoacyl_synth_N"/>
</dbReference>
<sequence>MGINGGINGLAPTNDTNGVNRVNGHYETNIFSDQSSPMTPDSEQIPSVPIAICGMGMRLPGGIRNDRDLYNFLISKGDARSVIGQDRFNVDAYYSPHGKHGTISTKHGYLINDVDFSKFDLSMFSFTPAEIEQVDPNHRLVLEVVREAFESAGETNWRGKNIGTYVGMFSEDWQDLQHKDTHEYNPYRVLGGLDFALPNRVSYEYDLKGPSMILKSACSSAGLSLHQALQAIRQGEISSAIVCGSNLILAPGMTISMSLQMALSPEGSSKTFDVSADGYARGEGVTVLYIKRLDEAIKDGNPIRAVIWGSASNADGKTNGLALPNPDAHDAVIRQAYKAAGLGLSDTAMVEAHGTGTKIGDPIEATAIGKCFEQGVYIGAIKPNLGHSEGAAALTSIMKAVLSLENRTIIPNIKFNNPNPAIPWEAAKLTVPVEPTPWPTDRAERISVNSYGIGGSNAHFIIDSVAAYGVQCSGTHAPAVEKRSKSLLIFSANHVDALNEVAHNMECYLAAHPENAKDMAYTLAERREHLKLRSFSVVDGSSPGFHVSTPTKFQGLRKVAFVFTGQGAQWVNMGKELMLDYPSFLEEIRSMDQRLKEIEHAPSWSIEDVLLNCDDKATIGRAEYAQPLCTAVQLALVNLLKTWDIVPSAVVGHSSGEIAAAYAAGVLSLKEAIVAAYYRDYVCRSPQRLRGMAAVGMSKNDIAKYLEPGVKVACENSGSSVTLSGDLKPLESTLARIKGEKPDAFARRLQVEMAYHSHHMALVSDVYRDLITPQLSPQSPNIPFYSSVQAKQLHQASDFAPRYWQDNLESPVLFHSAVRALLSGSQECSVHLEVGPHSALAGPLRQIYSEKSGAINYVSALSRGKNDTVSFRKHLPHDLLGLRVLEANEMLPMWRNELRLMDVPWLRDHCVGNDIVFPGAGYIAMAGEAIFQINDIRDYTVKDVELSKALVLYNDKSVEIMTTLRPQRLTSTLDSDWYDFQIVSYDGSAWNKHCSGLVRSGRASPFPRKNTQSLDRQVSSTRWYTTMARVGLNYGPRFTGLEDMAASVADRVAAAQILDKQEPAESPYTLHSSTLDLIFQSLTVATCQGIYRTFKSLFLPTFIEELYIGDAAGKRIGVSTTAARKPGTVEGASYGITDNEIVFYLKGFRGKAMDDSSVDQPAKLKFLQLQWKPHFDFLKAGDLMKLKFNIRDQIQDLERLYVLCAIEARNALKDRCTSHPHMEKYCAWLEEQHERFRQPEYPLVNDSFDLTQMNETERKDLIPEVFDRCLASGGWAPATAIKRAFEEVVNVYEGRTDYLDLLLQDGVLTGIYSWYNDIWDFTDFMQLLGHAKPQLRILEIGAGTGGLTAKFLEQLKSDFDERLYLKYTYTDISSGFFVQAKERFKDYDGIEYKALDISRNPVEQGFNAGEYDLIIASNVLHATPFLQDTLTHVRTLLQPKGQLFLQELCPITRAMSFIMGQFPGWWLSEEDGRIDKRLRLAGFDGCDSVTLDNEQPYTYNANIIAKPVIQDSVEVDYRKWGEELPANQDLISFMDLGERPLLQEISEDDLSHFLRLVDSLQISTVLWLSHSAQINPKDPQAAQILGMARTIRSELAMSFATLELEDLKSGAARAVINAIGTLQSSRDDISELDPDMEWAWSNGALNTGRFHWVPVEKALCETAAEPETKGLAIGTPGLLQTLHWASQPLSNPSAEAASIRMTVVGLNFKDVMIAMGVIPGGDTIKDGSSPLRLERTGYITKVGSEVSNIAVGDRIMLIGCESVEMATVINRSASLCVKIPDQLTDEKAATMPVVYITVLMFLVEKWKLEKGQSILIHSAAGGVGICAMNVAKWIGAEIYATVGSEEKAAFLTQEFGISRDRIFNSRDSSFLDGVMNATSGVGVDLVLNSLSGELLHTSWKCVAPYGAMAEIGKRDMVGRGKLALDPFEDNRAFIGGDIARLLVTHKSTVARLLQLMVDQYLNGLFKPITPITTFNAEDVEDAFRFMQKGTHIRKVVIKFPDHNTLPLTATVPQPRFRSDASYLLVGGLGGLGKAIASWMALNGARHLMFLSRSAGRSEEDRLFLNELNTMGYSTQCFACDIADPSAVKHAVEQASVPIAGVMQMAMVLRDVGVLGMDIDSWHTAVRPKVQGTWNLHECLPKDMDFFVLFSSVGGTFGYYGQSNYASANTFLDSFVQYRQNKGLAASVINIGPVDDVGYVSRTPATRETLIATLETLLIEQNFLDSLQLTMARSSSRYAPTKTRSAFAGFQNPSHIVQALDSRIPIMDPQNGSMWKRDPRMAIYRNIQKTSEAERSDAADQLKHFLASMISDPGKLEQKTSADVISAELAHCVASFLMREEDEVPMSATLSDIGVDSLVAIEVRNWWRQNLGVDVSVLELMNGGTIEALGGLAAKRLQQKYSSK</sequence>
<dbReference type="InterPro" id="IPR057326">
    <property type="entry name" value="KR_dom"/>
</dbReference>
<feature type="domain" description="Ketosynthase family 3 (KS3)" evidence="11">
    <location>
        <begin position="47"/>
        <end position="464"/>
    </location>
</feature>
<dbReference type="Gene3D" id="3.40.47.10">
    <property type="match status" value="1"/>
</dbReference>
<reference evidence="13 14" key="1">
    <citation type="submission" date="2016-12" db="EMBL/GenBank/DDBJ databases">
        <title>The genomes of Aspergillus section Nigri reveals drivers in fungal speciation.</title>
        <authorList>
            <consortium name="DOE Joint Genome Institute"/>
            <person name="Vesth T.C."/>
            <person name="Nybo J."/>
            <person name="Theobald S."/>
            <person name="Brandl J."/>
            <person name="Frisvad J.C."/>
            <person name="Nielsen K.F."/>
            <person name="Lyhne E.K."/>
            <person name="Kogle M.E."/>
            <person name="Kuo A."/>
            <person name="Riley R."/>
            <person name="Clum A."/>
            <person name="Nolan M."/>
            <person name="Lipzen A."/>
            <person name="Salamov A."/>
            <person name="Henrissat B."/>
            <person name="Wiebenga A."/>
            <person name="De Vries R.P."/>
            <person name="Grigoriev I.V."/>
            <person name="Mortensen U.H."/>
            <person name="Andersen M.R."/>
            <person name="Baker S.E."/>
        </authorList>
    </citation>
    <scope>NUCLEOTIDE SEQUENCE [LARGE SCALE GENOMIC DNA]</scope>
    <source>
        <strain evidence="13 14">IBT 23096</strain>
    </source>
</reference>
<evidence type="ECO:0000313" key="13">
    <source>
        <dbReference type="EMBL" id="PLB55540.1"/>
    </source>
</evidence>
<dbReference type="InterPro" id="IPR014031">
    <property type="entry name" value="Ketoacyl_synth_C"/>
</dbReference>
<dbReference type="Proteomes" id="UP000234275">
    <property type="component" value="Unassembled WGS sequence"/>
</dbReference>
<dbReference type="InterPro" id="IPR013968">
    <property type="entry name" value="PKS_KR"/>
</dbReference>
<dbReference type="PANTHER" id="PTHR43775:SF49">
    <property type="entry name" value="SYNTHASE, PUTATIVE (JCVI)-RELATED"/>
    <property type="match status" value="1"/>
</dbReference>
<dbReference type="GO" id="GO:0031177">
    <property type="term" value="F:phosphopantetheine binding"/>
    <property type="evidence" value="ECO:0007669"/>
    <property type="project" value="InterPro"/>
</dbReference>
<feature type="domain" description="PKS/mFAS DH" evidence="12">
    <location>
        <begin position="877"/>
        <end position="1159"/>
    </location>
</feature>
<dbReference type="Pfam" id="PF02801">
    <property type="entry name" value="Ketoacyl-synt_C"/>
    <property type="match status" value="1"/>
</dbReference>
<evidence type="ECO:0000259" key="12">
    <source>
        <dbReference type="PROSITE" id="PS52019"/>
    </source>
</evidence>
<dbReference type="InterPro" id="IPR009081">
    <property type="entry name" value="PP-bd_ACP"/>
</dbReference>
<dbReference type="PROSITE" id="PS52004">
    <property type="entry name" value="KS3_2"/>
    <property type="match status" value="1"/>
</dbReference>
<dbReference type="SMART" id="SM00827">
    <property type="entry name" value="PKS_AT"/>
    <property type="match status" value="1"/>
</dbReference>
<gene>
    <name evidence="13" type="ORF">P170DRAFT_443300</name>
</gene>
<dbReference type="SMART" id="SM00822">
    <property type="entry name" value="PKS_KR"/>
    <property type="match status" value="1"/>
</dbReference>
<protein>
    <submittedName>
        <fullName evidence="13">Putative polyketide synthase</fullName>
    </submittedName>
</protein>
<keyword evidence="3" id="KW-0489">Methyltransferase</keyword>
<dbReference type="Pfam" id="PF00109">
    <property type="entry name" value="ketoacyl-synt"/>
    <property type="match status" value="1"/>
</dbReference>
<dbReference type="Pfam" id="PF00550">
    <property type="entry name" value="PP-binding"/>
    <property type="match status" value="1"/>
</dbReference>
<name>A0A2I2GRN1_9EURO</name>
<evidence type="ECO:0000259" key="11">
    <source>
        <dbReference type="PROSITE" id="PS52004"/>
    </source>
</evidence>
<dbReference type="Gene3D" id="3.40.366.10">
    <property type="entry name" value="Malonyl-Coenzyme A Acyl Carrier Protein, domain 2"/>
    <property type="match status" value="1"/>
</dbReference>
<evidence type="ECO:0000256" key="6">
    <source>
        <dbReference type="ARBA" id="ARBA00023268"/>
    </source>
</evidence>
<keyword evidence="4" id="KW-0808">Transferase</keyword>
<dbReference type="STRING" id="1392250.A0A2I2GRN1"/>
<comment type="caution">
    <text evidence="13">The sequence shown here is derived from an EMBL/GenBank/DDBJ whole genome shotgun (WGS) entry which is preliminary data.</text>
</comment>
<dbReference type="InterPro" id="IPR013149">
    <property type="entry name" value="ADH-like_C"/>
</dbReference>
<dbReference type="Pfam" id="PF00698">
    <property type="entry name" value="Acyl_transf_1"/>
    <property type="match status" value="1"/>
</dbReference>
<evidence type="ECO:0000256" key="9">
    <source>
        <dbReference type="SAM" id="MobiDB-lite"/>
    </source>
</evidence>
<dbReference type="GO" id="GO:0004312">
    <property type="term" value="F:fatty acid synthase activity"/>
    <property type="evidence" value="ECO:0007669"/>
    <property type="project" value="TreeGrafter"/>
</dbReference>
<dbReference type="CDD" id="cd00833">
    <property type="entry name" value="PKS"/>
    <property type="match status" value="1"/>
</dbReference>
<organism evidence="13 14">
    <name type="scientific">Aspergillus steynii IBT 23096</name>
    <dbReference type="NCBI Taxonomy" id="1392250"/>
    <lineage>
        <taxon>Eukaryota</taxon>
        <taxon>Fungi</taxon>
        <taxon>Dikarya</taxon>
        <taxon>Ascomycota</taxon>
        <taxon>Pezizomycotina</taxon>
        <taxon>Eurotiomycetes</taxon>
        <taxon>Eurotiomycetidae</taxon>
        <taxon>Eurotiales</taxon>
        <taxon>Aspergillaceae</taxon>
        <taxon>Aspergillus</taxon>
        <taxon>Aspergillus subgen. Circumdati</taxon>
    </lineage>
</organism>
<dbReference type="GeneID" id="36558232"/>
<dbReference type="GO" id="GO:0044550">
    <property type="term" value="P:secondary metabolite biosynthetic process"/>
    <property type="evidence" value="ECO:0007669"/>
    <property type="project" value="TreeGrafter"/>
</dbReference>
<keyword evidence="7" id="KW-0012">Acyltransferase</keyword>
<dbReference type="SUPFAM" id="SSF51735">
    <property type="entry name" value="NAD(P)-binding Rossmann-fold domains"/>
    <property type="match status" value="2"/>
</dbReference>
<dbReference type="InterPro" id="IPR013217">
    <property type="entry name" value="Methyltransf_12"/>
</dbReference>
<dbReference type="VEuPathDB" id="FungiDB:P170DRAFT_443300"/>
<dbReference type="InterPro" id="IPR020841">
    <property type="entry name" value="PKS_Beta-ketoAc_synthase_dom"/>
</dbReference>
<dbReference type="InterPro" id="IPR049551">
    <property type="entry name" value="PKS_DH_C"/>
</dbReference>
<dbReference type="SUPFAM" id="SSF53901">
    <property type="entry name" value="Thiolase-like"/>
    <property type="match status" value="1"/>
</dbReference>
<dbReference type="Pfam" id="PF16197">
    <property type="entry name" value="KAsynt_C_assoc"/>
    <property type="match status" value="1"/>
</dbReference>
<evidence type="ECO:0000256" key="8">
    <source>
        <dbReference type="PROSITE-ProRule" id="PRU01363"/>
    </source>
</evidence>
<dbReference type="InterPro" id="IPR042104">
    <property type="entry name" value="PKS_dehydratase_sf"/>
</dbReference>
<dbReference type="InterPro" id="IPR049552">
    <property type="entry name" value="PKS_DH_N"/>
</dbReference>
<feature type="domain" description="Carrier" evidence="10">
    <location>
        <begin position="2319"/>
        <end position="2396"/>
    </location>
</feature>
<dbReference type="GO" id="GO:0032259">
    <property type="term" value="P:methylation"/>
    <property type="evidence" value="ECO:0007669"/>
    <property type="project" value="UniProtKB-KW"/>
</dbReference>
<dbReference type="InterPro" id="IPR032821">
    <property type="entry name" value="PKS_assoc"/>
</dbReference>
<feature type="region of interest" description="N-terminal hotdog fold" evidence="8">
    <location>
        <begin position="877"/>
        <end position="1005"/>
    </location>
</feature>
<dbReference type="SUPFAM" id="SSF53335">
    <property type="entry name" value="S-adenosyl-L-methionine-dependent methyltransferases"/>
    <property type="match status" value="1"/>
</dbReference>
<feature type="active site" description="Proton acceptor; for dehydratase activity" evidence="8">
    <location>
        <position position="909"/>
    </location>
</feature>
<dbReference type="InterPro" id="IPR011032">
    <property type="entry name" value="GroES-like_sf"/>
</dbReference>
<feature type="compositionally biased region" description="Polar residues" evidence="9">
    <location>
        <begin position="11"/>
        <end position="20"/>
    </location>
</feature>
<dbReference type="Pfam" id="PF08659">
    <property type="entry name" value="KR"/>
    <property type="match status" value="1"/>
</dbReference>
<dbReference type="PROSITE" id="PS52019">
    <property type="entry name" value="PKS_MFAS_DH"/>
    <property type="match status" value="1"/>
</dbReference>
<dbReference type="Pfam" id="PF08242">
    <property type="entry name" value="Methyltransf_12"/>
    <property type="match status" value="1"/>
</dbReference>
<dbReference type="Gene3D" id="3.90.180.10">
    <property type="entry name" value="Medium-chain alcohol dehydrogenases, catalytic domain"/>
    <property type="match status" value="1"/>
</dbReference>
<keyword evidence="6" id="KW-0511">Multifunctional enzyme</keyword>
<feature type="active site" description="Proton donor; for dehydratase activity" evidence="8">
    <location>
        <position position="1076"/>
    </location>
</feature>
<dbReference type="PANTHER" id="PTHR43775">
    <property type="entry name" value="FATTY ACID SYNTHASE"/>
    <property type="match status" value="1"/>
</dbReference>
<dbReference type="SMART" id="SM00826">
    <property type="entry name" value="PKS_DH"/>
    <property type="match status" value="1"/>
</dbReference>
<dbReference type="InterPro" id="IPR036736">
    <property type="entry name" value="ACP-like_sf"/>
</dbReference>
<dbReference type="Pfam" id="PF00107">
    <property type="entry name" value="ADH_zinc_N"/>
    <property type="match status" value="1"/>
</dbReference>
<dbReference type="InterPro" id="IPR049900">
    <property type="entry name" value="PKS_mFAS_DH"/>
</dbReference>
<dbReference type="InterPro" id="IPR020806">
    <property type="entry name" value="PKS_PP-bd"/>
</dbReference>
<dbReference type="Gene3D" id="3.40.50.720">
    <property type="entry name" value="NAD(P)-binding Rossmann-like Domain"/>
    <property type="match status" value="1"/>
</dbReference>
<evidence type="ECO:0000256" key="7">
    <source>
        <dbReference type="ARBA" id="ARBA00023315"/>
    </source>
</evidence>
<keyword evidence="2" id="KW-0597">Phosphoprotein</keyword>
<evidence type="ECO:0000256" key="1">
    <source>
        <dbReference type="ARBA" id="ARBA00022450"/>
    </source>
</evidence>
<dbReference type="InterPro" id="IPR018201">
    <property type="entry name" value="Ketoacyl_synth_AS"/>
</dbReference>
<dbReference type="RefSeq" id="XP_024710842.1">
    <property type="nucleotide sequence ID" value="XM_024850533.1"/>
</dbReference>
<accession>A0A2I2GRN1</accession>
<dbReference type="InterPro" id="IPR016036">
    <property type="entry name" value="Malonyl_transacylase_ACP-bd"/>
</dbReference>
<dbReference type="InterPro" id="IPR020807">
    <property type="entry name" value="PKS_DH"/>
</dbReference>
<dbReference type="GO" id="GO:0016491">
    <property type="term" value="F:oxidoreductase activity"/>
    <property type="evidence" value="ECO:0007669"/>
    <property type="project" value="InterPro"/>
</dbReference>
<dbReference type="InterPro" id="IPR016039">
    <property type="entry name" value="Thiolase-like"/>
</dbReference>
<dbReference type="InterPro" id="IPR050091">
    <property type="entry name" value="PKS_NRPS_Biosynth_Enz"/>
</dbReference>
<dbReference type="CDD" id="cd02440">
    <property type="entry name" value="AdoMet_MTases"/>
    <property type="match status" value="1"/>
</dbReference>
<dbReference type="SUPFAM" id="SSF50129">
    <property type="entry name" value="GroES-like"/>
    <property type="match status" value="1"/>
</dbReference>
<dbReference type="Pfam" id="PF21089">
    <property type="entry name" value="PKS_DH_N"/>
    <property type="match status" value="1"/>
</dbReference>
<dbReference type="InterPro" id="IPR020843">
    <property type="entry name" value="ER"/>
</dbReference>
<dbReference type="OrthoDB" id="329835at2759"/>
<keyword evidence="1" id="KW-0596">Phosphopantetheine</keyword>
<dbReference type="EMBL" id="MSFO01000001">
    <property type="protein sequence ID" value="PLB55540.1"/>
    <property type="molecule type" value="Genomic_DNA"/>
</dbReference>
<dbReference type="PROSITE" id="PS00606">
    <property type="entry name" value="KS3_1"/>
    <property type="match status" value="1"/>
</dbReference>
<dbReference type="InterPro" id="IPR001227">
    <property type="entry name" value="Ac_transferase_dom_sf"/>
</dbReference>
<proteinExistence type="predicted"/>
<dbReference type="SMART" id="SM00825">
    <property type="entry name" value="PKS_KS"/>
    <property type="match status" value="1"/>
</dbReference>
<evidence type="ECO:0000256" key="5">
    <source>
        <dbReference type="ARBA" id="ARBA00022857"/>
    </source>
</evidence>
<keyword evidence="5" id="KW-0521">NADP</keyword>
<evidence type="ECO:0000313" key="14">
    <source>
        <dbReference type="Proteomes" id="UP000234275"/>
    </source>
</evidence>
<dbReference type="PROSITE" id="PS50075">
    <property type="entry name" value="CARRIER"/>
    <property type="match status" value="1"/>
</dbReference>
<dbReference type="Gene3D" id="3.40.50.150">
    <property type="entry name" value="Vaccinia Virus protein VP39"/>
    <property type="match status" value="1"/>
</dbReference>
<dbReference type="GO" id="GO:0008168">
    <property type="term" value="F:methyltransferase activity"/>
    <property type="evidence" value="ECO:0007669"/>
    <property type="project" value="UniProtKB-KW"/>
</dbReference>
<dbReference type="SUPFAM" id="SSF55048">
    <property type="entry name" value="Probable ACP-binding domain of malonyl-CoA ACP transacylase"/>
    <property type="match status" value="1"/>
</dbReference>
<dbReference type="Gene3D" id="1.10.1200.10">
    <property type="entry name" value="ACP-like"/>
    <property type="match status" value="1"/>
</dbReference>
<dbReference type="InterPro" id="IPR029063">
    <property type="entry name" value="SAM-dependent_MTases_sf"/>
</dbReference>
<dbReference type="SMART" id="SM00829">
    <property type="entry name" value="PKS_ER"/>
    <property type="match status" value="1"/>
</dbReference>
<feature type="region of interest" description="C-terminal hotdog fold" evidence="8">
    <location>
        <begin position="1015"/>
        <end position="1159"/>
    </location>
</feature>
<evidence type="ECO:0000256" key="2">
    <source>
        <dbReference type="ARBA" id="ARBA00022553"/>
    </source>
</evidence>
<dbReference type="CDD" id="cd05195">
    <property type="entry name" value="enoyl_red"/>
    <property type="match status" value="1"/>
</dbReference>
<dbReference type="SUPFAM" id="SSF52151">
    <property type="entry name" value="FabD/lysophospholipase-like"/>
    <property type="match status" value="1"/>
</dbReference>
<dbReference type="GO" id="GO:0006633">
    <property type="term" value="P:fatty acid biosynthetic process"/>
    <property type="evidence" value="ECO:0007669"/>
    <property type="project" value="InterPro"/>
</dbReference>
<keyword evidence="14" id="KW-1185">Reference proteome</keyword>
<dbReference type="InterPro" id="IPR036291">
    <property type="entry name" value="NAD(P)-bd_dom_sf"/>
</dbReference>
<evidence type="ECO:0000256" key="3">
    <source>
        <dbReference type="ARBA" id="ARBA00022603"/>
    </source>
</evidence>
<dbReference type="SUPFAM" id="SSF47336">
    <property type="entry name" value="ACP-like"/>
    <property type="match status" value="1"/>
</dbReference>
<dbReference type="GO" id="GO:0004315">
    <property type="term" value="F:3-oxoacyl-[acyl-carrier-protein] synthase activity"/>
    <property type="evidence" value="ECO:0007669"/>
    <property type="project" value="InterPro"/>
</dbReference>
<dbReference type="InterPro" id="IPR016035">
    <property type="entry name" value="Acyl_Trfase/lysoPLipase"/>
</dbReference>
<feature type="region of interest" description="Disordered" evidence="9">
    <location>
        <begin position="1"/>
        <end position="22"/>
    </location>
</feature>
<evidence type="ECO:0000259" key="10">
    <source>
        <dbReference type="PROSITE" id="PS50075"/>
    </source>
</evidence>